<dbReference type="PROSITE" id="PS51278">
    <property type="entry name" value="GATASE_TYPE_2"/>
    <property type="match status" value="1"/>
</dbReference>
<dbReference type="EC" id="6.3.5.4" evidence="3"/>
<evidence type="ECO:0000256" key="8">
    <source>
        <dbReference type="PIRSR" id="PIRSR001589-1"/>
    </source>
</evidence>
<feature type="binding site" evidence="9">
    <location>
        <position position="105"/>
    </location>
    <ligand>
        <name>L-glutamine</name>
        <dbReference type="ChEBI" id="CHEBI:58359"/>
    </ligand>
</feature>
<dbReference type="CDD" id="cd00712">
    <property type="entry name" value="AsnB"/>
    <property type="match status" value="1"/>
</dbReference>
<dbReference type="Pfam" id="PF13537">
    <property type="entry name" value="GATase_7"/>
    <property type="match status" value="1"/>
</dbReference>
<dbReference type="NCBIfam" id="TIGR01536">
    <property type="entry name" value="asn_synth_AEB"/>
    <property type="match status" value="1"/>
</dbReference>
<dbReference type="GO" id="GO:0005829">
    <property type="term" value="C:cytosol"/>
    <property type="evidence" value="ECO:0007669"/>
    <property type="project" value="TreeGrafter"/>
</dbReference>
<dbReference type="SUPFAM" id="SSF52402">
    <property type="entry name" value="Adenine nucleotide alpha hydrolases-like"/>
    <property type="match status" value="1"/>
</dbReference>
<evidence type="ECO:0000313" key="12">
    <source>
        <dbReference type="EMBL" id="QAZ69597.1"/>
    </source>
</evidence>
<accession>A0A4P6HQK1</accession>
<dbReference type="EMBL" id="CP026539">
    <property type="protein sequence ID" value="QAZ69597.1"/>
    <property type="molecule type" value="Genomic_DNA"/>
</dbReference>
<keyword evidence="5 9" id="KW-0067">ATP-binding</keyword>
<evidence type="ECO:0000313" key="13">
    <source>
        <dbReference type="Proteomes" id="UP000293296"/>
    </source>
</evidence>
<dbReference type="PANTHER" id="PTHR43284">
    <property type="entry name" value="ASPARAGINE SYNTHETASE (GLUTAMINE-HYDROLYZING)"/>
    <property type="match status" value="1"/>
</dbReference>
<dbReference type="CDD" id="cd01991">
    <property type="entry name" value="Asn_synthase_B_C"/>
    <property type="match status" value="1"/>
</dbReference>
<dbReference type="InterPro" id="IPR029055">
    <property type="entry name" value="Ntn_hydrolases_N"/>
</dbReference>
<evidence type="ECO:0000256" key="1">
    <source>
        <dbReference type="ARBA" id="ARBA00005187"/>
    </source>
</evidence>
<geneLocation type="plasmid" evidence="13">
    <name>pdcar1</name>
</geneLocation>
<dbReference type="PIRSF" id="PIRSF001589">
    <property type="entry name" value="Asn_synthetase_glu-h"/>
    <property type="match status" value="1"/>
</dbReference>
<comment type="pathway">
    <text evidence="1">Amino-acid biosynthesis; L-asparagine biosynthesis; L-asparagine from L-aspartate (L-Gln route): step 1/1.</text>
</comment>
<dbReference type="InterPro" id="IPR017932">
    <property type="entry name" value="GATase_2_dom"/>
</dbReference>
<keyword evidence="12" id="KW-0614">Plasmid</keyword>
<dbReference type="GO" id="GO:0006529">
    <property type="term" value="P:asparagine biosynthetic process"/>
    <property type="evidence" value="ECO:0007669"/>
    <property type="project" value="UniProtKB-KW"/>
</dbReference>
<keyword evidence="13" id="KW-1185">Reference proteome</keyword>
<dbReference type="AlphaFoldDB" id="A0A4P6HQK1"/>
<dbReference type="RefSeq" id="WP_129356039.1">
    <property type="nucleotide sequence ID" value="NZ_CP026539.1"/>
</dbReference>
<dbReference type="Gene3D" id="3.60.20.10">
    <property type="entry name" value="Glutamine Phosphoribosylpyrophosphate, subunit 1, domain 1"/>
    <property type="match status" value="1"/>
</dbReference>
<gene>
    <name evidence="12" type="primary">asnB</name>
    <name evidence="12" type="ORF">C3Y92_20165</name>
</gene>
<dbReference type="Pfam" id="PF00733">
    <property type="entry name" value="Asn_synthase"/>
    <property type="match status" value="1"/>
</dbReference>
<feature type="binding site" evidence="9">
    <location>
        <position position="301"/>
    </location>
    <ligand>
        <name>ATP</name>
        <dbReference type="ChEBI" id="CHEBI:30616"/>
    </ligand>
</feature>
<name>A0A4P6HQK1_9BACT</name>
<dbReference type="InterPro" id="IPR051786">
    <property type="entry name" value="ASN_synthetase/amidase"/>
</dbReference>
<dbReference type="Proteomes" id="UP000293296">
    <property type="component" value="Plasmid pDCAR1"/>
</dbReference>
<keyword evidence="8" id="KW-0061">Asparagine biosynthesis</keyword>
<dbReference type="InterPro" id="IPR001962">
    <property type="entry name" value="Asn_synthase"/>
</dbReference>
<feature type="active site" description="For GATase activity" evidence="8">
    <location>
        <position position="2"/>
    </location>
</feature>
<feature type="domain" description="Glutamine amidotransferase type-2" evidence="11">
    <location>
        <begin position="2"/>
        <end position="219"/>
    </location>
</feature>
<keyword evidence="8" id="KW-0028">Amino-acid biosynthesis</keyword>
<evidence type="ECO:0000256" key="9">
    <source>
        <dbReference type="PIRSR" id="PIRSR001589-2"/>
    </source>
</evidence>
<comment type="similarity">
    <text evidence="2">Belongs to the asparagine synthetase family.</text>
</comment>
<organism evidence="12 13">
    <name type="scientific">Solidesulfovibrio carbinolicus</name>
    <dbReference type="NCBI Taxonomy" id="296842"/>
    <lineage>
        <taxon>Bacteria</taxon>
        <taxon>Pseudomonadati</taxon>
        <taxon>Thermodesulfobacteriota</taxon>
        <taxon>Desulfovibrionia</taxon>
        <taxon>Desulfovibrionales</taxon>
        <taxon>Desulfovibrionaceae</taxon>
        <taxon>Solidesulfovibrio</taxon>
    </lineage>
</organism>
<evidence type="ECO:0000256" key="10">
    <source>
        <dbReference type="PIRSR" id="PIRSR001589-3"/>
    </source>
</evidence>
<keyword evidence="4 9" id="KW-0547">Nucleotide-binding</keyword>
<dbReference type="InterPro" id="IPR033738">
    <property type="entry name" value="AsnB_N"/>
</dbReference>
<protein>
    <recommendedName>
        <fullName evidence="3">asparagine synthase (glutamine-hydrolyzing)</fullName>
        <ecNumber evidence="3">6.3.5.4</ecNumber>
    </recommendedName>
</protein>
<dbReference type="KEGG" id="dcb:C3Y92_20165"/>
<reference evidence="12 13" key="1">
    <citation type="submission" date="2018-02" db="EMBL/GenBank/DDBJ databases">
        <title>Genome sequence of Desulfovibrio carbinolicus DSM 3852.</title>
        <authorList>
            <person name="Wilbanks E."/>
            <person name="Skennerton C.T."/>
            <person name="Orphan V.J."/>
        </authorList>
    </citation>
    <scope>NUCLEOTIDE SEQUENCE [LARGE SCALE GENOMIC DNA]</scope>
    <source>
        <strain evidence="12 13">DSM 3852</strain>
        <plasmid evidence="13">pdcar1</plasmid>
    </source>
</reference>
<evidence type="ECO:0000256" key="3">
    <source>
        <dbReference type="ARBA" id="ARBA00012737"/>
    </source>
</evidence>
<evidence type="ECO:0000256" key="5">
    <source>
        <dbReference type="ARBA" id="ARBA00022840"/>
    </source>
</evidence>
<dbReference type="InterPro" id="IPR014729">
    <property type="entry name" value="Rossmann-like_a/b/a_fold"/>
</dbReference>
<sequence>MCGIVGFWQHNGSVGGEELERATRQMTDTLHHRGPDSSGVWCDAKVGVGLGHRRLAILDLTPTGHQPMISKDGRYVLVYNGEIYNAEALRRELLRDGASFTGRSDTEVLLEGCAVWGVEPCLRRVNGMFAFALWDAKERILFLARDHLGIKPLYWGRFGPLFLFGSELKALRRHDGWTPSIDREALAAYVRYCYIPAPRSIYQGVHKLPPGCFLAMGEGAEPAITAYWDARTVALDRMRHRRTESDNDLVLALEHLLLDSAQGQMTADVPLGAFLSGGIDSSLVVSLMQARSVQPVRTFSIGFEESDYNEAPFAKAVAEHLGTVHTECYMTPKDAWGTIPLLPSLYDEPFADSSQLPTYLLSKITRQHVTIALSGDGGDELFAGYSRYFHFLQNYRNPLGTPISKWVQPALRRLPPGLCERVARFVPLRWKGWSLDECVREFFKQTGSGAMEFYQSCMSHWQTPEDLVLGGREPKTVILDRSLEQLVPNHVERMQLLDALTYLPDDILTKVDRASMAVSLEVRVPLLDHRVFEFTWGLPDRMRVRDGMGKWILRQILYKYVPKELVDRPKMGFGVPIDVWLRGPLRDWAESLLDEGRLAKEGYFNPTLVRDYWKRHLEGQNQQYLLWDILMFQGWLETMV</sequence>
<dbReference type="OrthoDB" id="9763290at2"/>
<dbReference type="PANTHER" id="PTHR43284:SF1">
    <property type="entry name" value="ASPARAGINE SYNTHETASE"/>
    <property type="match status" value="1"/>
</dbReference>
<comment type="catalytic activity">
    <reaction evidence="7">
        <text>L-aspartate + L-glutamine + ATP + H2O = L-asparagine + L-glutamate + AMP + diphosphate + H(+)</text>
        <dbReference type="Rhea" id="RHEA:12228"/>
        <dbReference type="ChEBI" id="CHEBI:15377"/>
        <dbReference type="ChEBI" id="CHEBI:15378"/>
        <dbReference type="ChEBI" id="CHEBI:29985"/>
        <dbReference type="ChEBI" id="CHEBI:29991"/>
        <dbReference type="ChEBI" id="CHEBI:30616"/>
        <dbReference type="ChEBI" id="CHEBI:33019"/>
        <dbReference type="ChEBI" id="CHEBI:58048"/>
        <dbReference type="ChEBI" id="CHEBI:58359"/>
        <dbReference type="ChEBI" id="CHEBI:456215"/>
        <dbReference type="EC" id="6.3.5.4"/>
    </reaction>
</comment>
<dbReference type="SUPFAM" id="SSF56235">
    <property type="entry name" value="N-terminal nucleophile aminohydrolases (Ntn hydrolases)"/>
    <property type="match status" value="1"/>
</dbReference>
<evidence type="ECO:0000256" key="2">
    <source>
        <dbReference type="ARBA" id="ARBA00005752"/>
    </source>
</evidence>
<feature type="binding site" evidence="9">
    <location>
        <begin position="374"/>
        <end position="375"/>
    </location>
    <ligand>
        <name>ATP</name>
        <dbReference type="ChEBI" id="CHEBI:30616"/>
    </ligand>
</feature>
<keyword evidence="6 8" id="KW-0315">Glutamine amidotransferase</keyword>
<feature type="site" description="Important for beta-aspartyl-AMP intermediate formation" evidence="10">
    <location>
        <position position="376"/>
    </location>
</feature>
<dbReference type="GO" id="GO:0004066">
    <property type="term" value="F:asparagine synthase (glutamine-hydrolyzing) activity"/>
    <property type="evidence" value="ECO:0007669"/>
    <property type="project" value="UniProtKB-EC"/>
</dbReference>
<dbReference type="InterPro" id="IPR006426">
    <property type="entry name" value="Asn_synth_AEB"/>
</dbReference>
<dbReference type="Gene3D" id="3.40.50.620">
    <property type="entry name" value="HUPs"/>
    <property type="match status" value="2"/>
</dbReference>
<evidence type="ECO:0000256" key="6">
    <source>
        <dbReference type="ARBA" id="ARBA00022962"/>
    </source>
</evidence>
<evidence type="ECO:0000256" key="7">
    <source>
        <dbReference type="ARBA" id="ARBA00048741"/>
    </source>
</evidence>
<dbReference type="GO" id="GO:0005524">
    <property type="term" value="F:ATP binding"/>
    <property type="evidence" value="ECO:0007669"/>
    <property type="project" value="UniProtKB-KW"/>
</dbReference>
<evidence type="ECO:0000256" key="4">
    <source>
        <dbReference type="ARBA" id="ARBA00022741"/>
    </source>
</evidence>
<evidence type="ECO:0000259" key="11">
    <source>
        <dbReference type="PROSITE" id="PS51278"/>
    </source>
</evidence>
<proteinExistence type="inferred from homology"/>